<dbReference type="Pfam" id="PF07996">
    <property type="entry name" value="T4SS"/>
    <property type="match status" value="1"/>
</dbReference>
<dbReference type="SUPFAM" id="SSF101082">
    <property type="entry name" value="Typo IV secretion system protein TraC"/>
    <property type="match status" value="1"/>
</dbReference>
<evidence type="ECO:0000313" key="2">
    <source>
        <dbReference type="EMBL" id="AKT91410.1"/>
    </source>
</evidence>
<dbReference type="RefSeq" id="WP_016646377.1">
    <property type="nucleotide sequence ID" value="NZ_CP012195.1"/>
</dbReference>
<gene>
    <name evidence="2" type="ORF">CUREO_1604</name>
</gene>
<feature type="chain" id="PRO_5043964385" evidence="1">
    <location>
        <begin position="22"/>
        <end position="329"/>
    </location>
</feature>
<organism evidence="2 3">
    <name type="scientific">Campylobacter ureolyticus RIGS 9880</name>
    <dbReference type="NCBI Taxonomy" id="1032069"/>
    <lineage>
        <taxon>Bacteria</taxon>
        <taxon>Pseudomonadati</taxon>
        <taxon>Campylobacterota</taxon>
        <taxon>Epsilonproteobacteria</taxon>
        <taxon>Campylobacterales</taxon>
        <taxon>Campylobacteraceae</taxon>
        <taxon>Campylobacter</taxon>
    </lineage>
</organism>
<feature type="signal peptide" evidence="1">
    <location>
        <begin position="1"/>
        <end position="21"/>
    </location>
</feature>
<accession>A0AAU8UIV9</accession>
<protein>
    <submittedName>
        <fullName evidence="2">Type IV secretion system protein VirB5</fullName>
    </submittedName>
</protein>
<evidence type="ECO:0000313" key="3">
    <source>
        <dbReference type="Proteomes" id="UP000063971"/>
    </source>
</evidence>
<proteinExistence type="predicted"/>
<dbReference type="AlphaFoldDB" id="A0AAU8UIV9"/>
<dbReference type="InterPro" id="IPR023220">
    <property type="entry name" value="T4SS_VirB5-domain"/>
</dbReference>
<reference evidence="2 3" key="1">
    <citation type="journal article" date="2015" name="Genome Announc.">
        <title>Complete Genome Sequence of the Campylobacter ureolyticus Clinical Isolate RIGS 9880.</title>
        <authorList>
            <person name="Miller W.G."/>
            <person name="Yee E."/>
            <person name="On S.L."/>
            <person name="Andersen L.P."/>
            <person name="Bono J.L."/>
        </authorList>
    </citation>
    <scope>NUCLEOTIDE SEQUENCE [LARGE SCALE GENOMIC DNA]</scope>
    <source>
        <strain evidence="2 3">RIGS 9880</strain>
    </source>
</reference>
<dbReference type="KEGG" id="cure:CUREO_1604"/>
<evidence type="ECO:0000256" key="1">
    <source>
        <dbReference type="SAM" id="SignalP"/>
    </source>
</evidence>
<dbReference type="EMBL" id="CP012195">
    <property type="protein sequence ID" value="AKT91410.1"/>
    <property type="molecule type" value="Genomic_DNA"/>
</dbReference>
<dbReference type="InterPro" id="IPR014158">
    <property type="entry name" value="T4SS_VirB5"/>
</dbReference>
<dbReference type="Gene3D" id="1.20.58.430">
    <property type="entry name" value="Type IV secretion system, VirB5-domain"/>
    <property type="match status" value="1"/>
</dbReference>
<name>A0AAU8UIV9_9BACT</name>
<dbReference type="Proteomes" id="UP000063971">
    <property type="component" value="Chromosome"/>
</dbReference>
<sequence length="329" mass="37644">MKKTAISVIASITIFLGNANASGIPTIDVAAIAQAVLGYTQTLKDYAEQIKQYEQMVKDTLNFEKQMKEFGVDMNDVYEILGDAQEMINQMQSIYDDVNNIPQDVMKNIARVQTACSFLEKNSSFFGISIKKSSVTIKDKVNRCTYALRDGANISKTIEEITTKMEKTIDPIERANLQTQIDNIKNAERFLQERDNIKRTNMLLSFEDTFNNADKTNPYSRAKMKDDLKKLSKQLGKANNQKQAQALTNSILIKILENLQQQYELNINYTSTIASGRQMSNDANFKNLDENSFKQKVVEYKRNDDLFQPEKRKLPKDELGLPKFMFMNK</sequence>
<keyword evidence="1" id="KW-0732">Signal</keyword>